<evidence type="ECO:0000256" key="3">
    <source>
        <dbReference type="ARBA" id="ARBA00026117"/>
    </source>
</evidence>
<dbReference type="Gene3D" id="3.40.50.720">
    <property type="entry name" value="NAD(P)-binding Rossmann-like Domain"/>
    <property type="match status" value="1"/>
</dbReference>
<dbReference type="AlphaFoldDB" id="A0A8S9V6C5"/>
<dbReference type="Proteomes" id="UP000704712">
    <property type="component" value="Unassembled WGS sequence"/>
</dbReference>
<protein>
    <recommendedName>
        <fullName evidence="3">2,4-dienoyl-CoA reductase [(3E)-enoyl-CoA-producing]</fullName>
        <ecNumber evidence="3">1.3.1.124</ecNumber>
    </recommendedName>
</protein>
<dbReference type="FunFam" id="3.40.50.720:FF:000084">
    <property type="entry name" value="Short-chain dehydrogenase reductase"/>
    <property type="match status" value="1"/>
</dbReference>
<evidence type="ECO:0000313" key="7">
    <source>
        <dbReference type="EMBL" id="KAF4146749.1"/>
    </source>
</evidence>
<dbReference type="InterPro" id="IPR002347">
    <property type="entry name" value="SDR_fam"/>
</dbReference>
<evidence type="ECO:0000256" key="2">
    <source>
        <dbReference type="ARBA" id="ARBA00023002"/>
    </source>
</evidence>
<dbReference type="SUPFAM" id="SSF51735">
    <property type="entry name" value="NAD(P)-binding Rossmann-fold domains"/>
    <property type="match status" value="1"/>
</dbReference>
<comment type="caution">
    <text evidence="7">The sequence shown here is derived from an EMBL/GenBank/DDBJ whole genome shotgun (WGS) entry which is preliminary data.</text>
</comment>
<evidence type="ECO:0000256" key="4">
    <source>
        <dbReference type="ARBA" id="ARBA00048009"/>
    </source>
</evidence>
<dbReference type="PANTHER" id="PTHR43296">
    <property type="entry name" value="PEROXISOMAL 2,4-DIENOYL-COA REDUCTASE"/>
    <property type="match status" value="1"/>
</dbReference>
<keyword evidence="1" id="KW-0521">NADP</keyword>
<comment type="catalytic activity">
    <reaction evidence="5">
        <text>a (2E,4Z)-dienoyl-CoA + NADPH + H(+) = a 4,5-saturated-(3E)-enoyl-CoA + NADP(+)</text>
        <dbReference type="Rhea" id="RHEA:61892"/>
        <dbReference type="ChEBI" id="CHEBI:15378"/>
        <dbReference type="ChEBI" id="CHEBI:57783"/>
        <dbReference type="ChEBI" id="CHEBI:58349"/>
        <dbReference type="ChEBI" id="CHEBI:85099"/>
        <dbReference type="ChEBI" id="CHEBI:85493"/>
        <dbReference type="EC" id="1.3.1.124"/>
    </reaction>
</comment>
<dbReference type="PANTHER" id="PTHR43296:SF2">
    <property type="entry name" value="PEROXISOMAL 2,4-DIENOYL-COA REDUCTASE [(3E)-ENOYL-COA-PRODUCING]"/>
    <property type="match status" value="1"/>
</dbReference>
<reference evidence="7" key="1">
    <citation type="submission" date="2020-03" db="EMBL/GenBank/DDBJ databases">
        <title>Hybrid Assembly of Korean Phytophthora infestans isolates.</title>
        <authorList>
            <person name="Prokchorchik M."/>
            <person name="Lee Y."/>
            <person name="Seo J."/>
            <person name="Cho J.-H."/>
            <person name="Park Y.-E."/>
            <person name="Jang D.-C."/>
            <person name="Im J.-S."/>
            <person name="Choi J.-G."/>
            <person name="Park H.-J."/>
            <person name="Lee G.-B."/>
            <person name="Lee Y.-G."/>
            <person name="Hong S.-Y."/>
            <person name="Cho K."/>
            <person name="Sohn K.H."/>
        </authorList>
    </citation>
    <scope>NUCLEOTIDE SEQUENCE</scope>
    <source>
        <strain evidence="7">KR_2_A2</strain>
    </source>
</reference>
<dbReference type="GO" id="GO:0008670">
    <property type="term" value="F:2,4-dienoyl-CoA reductase (NADPH) activity"/>
    <property type="evidence" value="ECO:0007669"/>
    <property type="project" value="InterPro"/>
</dbReference>
<proteinExistence type="predicted"/>
<dbReference type="Pfam" id="PF13561">
    <property type="entry name" value="adh_short_C2"/>
    <property type="match status" value="1"/>
</dbReference>
<keyword evidence="2" id="KW-0560">Oxidoreductase</keyword>
<dbReference type="EMBL" id="JAACNO010000562">
    <property type="protein sequence ID" value="KAF4146749.1"/>
    <property type="molecule type" value="Genomic_DNA"/>
</dbReference>
<dbReference type="PRINTS" id="PR00080">
    <property type="entry name" value="SDRFAMILY"/>
</dbReference>
<evidence type="ECO:0000256" key="1">
    <source>
        <dbReference type="ARBA" id="ARBA00022857"/>
    </source>
</evidence>
<dbReference type="GO" id="GO:0009062">
    <property type="term" value="P:fatty acid catabolic process"/>
    <property type="evidence" value="ECO:0007669"/>
    <property type="project" value="InterPro"/>
</dbReference>
<comment type="catalytic activity">
    <reaction evidence="4">
        <text>a (2E,4E)-dienoyl-CoA + NADPH + H(+) = a 4,5-saturated-(3E)-enoyl-CoA + NADP(+)</text>
        <dbReference type="Rhea" id="RHEA:45912"/>
        <dbReference type="ChEBI" id="CHEBI:15378"/>
        <dbReference type="ChEBI" id="CHEBI:57783"/>
        <dbReference type="ChEBI" id="CHEBI:58349"/>
        <dbReference type="ChEBI" id="CHEBI:85101"/>
        <dbReference type="ChEBI" id="CHEBI:85493"/>
        <dbReference type="EC" id="1.3.1.124"/>
    </reaction>
</comment>
<dbReference type="EC" id="1.3.1.124" evidence="3"/>
<dbReference type="InterPro" id="IPR036291">
    <property type="entry name" value="NAD(P)-bd_dom_sf"/>
</dbReference>
<dbReference type="InterPro" id="IPR045017">
    <property type="entry name" value="DECR2-like"/>
</dbReference>
<organism evidence="7 8">
    <name type="scientific">Phytophthora infestans</name>
    <name type="common">Potato late blight agent</name>
    <name type="synonym">Botrytis infestans</name>
    <dbReference type="NCBI Taxonomy" id="4787"/>
    <lineage>
        <taxon>Eukaryota</taxon>
        <taxon>Sar</taxon>
        <taxon>Stramenopiles</taxon>
        <taxon>Oomycota</taxon>
        <taxon>Peronosporomycetes</taxon>
        <taxon>Peronosporales</taxon>
        <taxon>Peronosporaceae</taxon>
        <taxon>Phytophthora</taxon>
    </lineage>
</organism>
<name>A0A8S9V6C5_PHYIN</name>
<evidence type="ECO:0000313" key="8">
    <source>
        <dbReference type="Proteomes" id="UP000704712"/>
    </source>
</evidence>
<evidence type="ECO:0000313" key="6">
    <source>
        <dbReference type="EMBL" id="KAF4141208.1"/>
    </source>
</evidence>
<evidence type="ECO:0000256" key="5">
    <source>
        <dbReference type="ARBA" id="ARBA00048340"/>
    </source>
</evidence>
<dbReference type="EMBL" id="JAACNO010001375">
    <property type="protein sequence ID" value="KAF4141208.1"/>
    <property type="molecule type" value="Genomic_DNA"/>
</dbReference>
<gene>
    <name evidence="7" type="ORF">GN958_ATG04065</name>
    <name evidence="6" type="ORF">GN958_ATG09603</name>
</gene>
<sequence length="336" mass="35676">MHAAGPTGITSGICRINRLKRISHSATLVQRVLVLLTVSMDSTSIQRVFRRDVCVGRVALVTGGGSGIGQEIAVKLAEYGAKVAVFGRRDSALQDTMDLMRERGVSENACMLVKGDVRSTESADNAVAQVVARFGKLDVLVNSAAGNFLALAEKLSTNAFRTVMEIDAIGTFNMSRAAFEPLKRSGDGRIINITATLQLPATWYQVHASAAKAAVDSITRSLALEWGQFGIRVTGVAPGPIADTTGTAKLGGDVSPEERKKSMASTVPVGRVGAKTDIAAAVLYLVSPVGNFVSGGVLIVDGGHYLYKKPVMPREALESWSKKMEKKSRITVDSKL</sequence>
<dbReference type="GO" id="GO:0005777">
    <property type="term" value="C:peroxisome"/>
    <property type="evidence" value="ECO:0007669"/>
    <property type="project" value="TreeGrafter"/>
</dbReference>
<dbReference type="PRINTS" id="PR00081">
    <property type="entry name" value="GDHRDH"/>
</dbReference>
<accession>A0A8S9V6C5</accession>